<reference evidence="11" key="1">
    <citation type="journal article" date="2019" name="Int. J. Syst. Evol. Microbiol.">
        <title>The Global Catalogue of Microorganisms (GCM) 10K type strain sequencing project: providing services to taxonomists for standard genome sequencing and annotation.</title>
        <authorList>
            <consortium name="The Broad Institute Genomics Platform"/>
            <consortium name="The Broad Institute Genome Sequencing Center for Infectious Disease"/>
            <person name="Wu L."/>
            <person name="Ma J."/>
        </authorList>
    </citation>
    <scope>NUCLEOTIDE SEQUENCE [LARGE SCALE GENOMIC DNA]</scope>
    <source>
        <strain evidence="11">JCM 13850</strain>
    </source>
</reference>
<feature type="compositionally biased region" description="Basic and acidic residues" evidence="8">
    <location>
        <begin position="36"/>
        <end position="46"/>
    </location>
</feature>
<dbReference type="InterPro" id="IPR018044">
    <property type="entry name" value="Peptidase_S11"/>
</dbReference>
<keyword evidence="6" id="KW-0961">Cell wall biogenesis/degradation</keyword>
<organism evidence="10 11">
    <name type="scientific">Actinomadura napierensis</name>
    <dbReference type="NCBI Taxonomy" id="267854"/>
    <lineage>
        <taxon>Bacteria</taxon>
        <taxon>Bacillati</taxon>
        <taxon>Actinomycetota</taxon>
        <taxon>Actinomycetes</taxon>
        <taxon>Streptosporangiales</taxon>
        <taxon>Thermomonosporaceae</taxon>
        <taxon>Actinomadura</taxon>
    </lineage>
</organism>
<evidence type="ECO:0000313" key="11">
    <source>
        <dbReference type="Proteomes" id="UP001501020"/>
    </source>
</evidence>
<dbReference type="Gene3D" id="3.40.710.10">
    <property type="entry name" value="DD-peptidase/beta-lactamase superfamily"/>
    <property type="match status" value="1"/>
</dbReference>
<evidence type="ECO:0000313" key="10">
    <source>
        <dbReference type="EMBL" id="GAA2144164.1"/>
    </source>
</evidence>
<evidence type="ECO:0000256" key="5">
    <source>
        <dbReference type="ARBA" id="ARBA00022984"/>
    </source>
</evidence>
<dbReference type="SUPFAM" id="SSF56601">
    <property type="entry name" value="beta-lactamase/transpeptidase-like"/>
    <property type="match status" value="1"/>
</dbReference>
<dbReference type="PANTHER" id="PTHR21581:SF33">
    <property type="entry name" value="D-ALANYL-D-ALANINE CARBOXYPEPTIDASE DACB"/>
    <property type="match status" value="1"/>
</dbReference>
<feature type="domain" description="Peptidase S11 D-alanyl-D-alanine carboxypeptidase A N-terminal" evidence="9">
    <location>
        <begin position="472"/>
        <end position="674"/>
    </location>
</feature>
<evidence type="ECO:0000256" key="8">
    <source>
        <dbReference type="SAM" id="MobiDB-lite"/>
    </source>
</evidence>
<sequence length="791" mass="82559">MSEVPQEPDAADRPEDVEQERGRTATAEFRIPTVKDASRTRPDIRRPGKPAPPADETIDADDPPKDAESEPEEPEEPAEPESESAEQDEPQDEPDDTPDPAEDAEEAEDSEDTADEDDGPEVDEAELAEPEPEPDEVSGEAEPSVQAEQEEQEEDEQDDDESTDAAADDTSAEHVLSEQKTPDSDDEPQRGGWFDERPHRTSVQPAEPAAGGAEAAQWWETPPEDDGQDEQPQAAWPDEPEPEPEPDAVEDEPAPEEVHGHRAGDSSASVTRVERLPGPWEVSVPQGDARPWEAAAPQAAPPQAAPPQAPRPQAVPPQAPGWEAPRQGPTAVGWGTTAAPPGAPAAPEFRPQDVRWQSGQQGQPGQTGQAGQAGPGQSGPWETTAPPAAAEEEERPKRRRLVIVLVAALVLVVGVVAGQLIRPVPDPTVESTLPSSHVFSGAAPTLPWPAVGQSQVYVDGLGTMGSSGGSTPTPTASVAKVMTAYVYLRDHPLKTGGAGPVLAVSPQGVAEIPARKKRGESLLGITAGQRLTERKALEALLIISANDLAHELARWDAGGDQPFVAKMNATARELGMTGTRYTDPSGYDSGTVSTAADQVKLLRAAMNVPAFTEIVNRRAYVPDDGSPARPGGNVLVGQYGVVGGKTGYTDAAGGNFVFAARKKVGGVPTLILGAVMAQKSPSAQGAVEAAGQLIQAAENAMAAATLAPKGARVGEVDDGLGGTTPLRAASPVTVVGWPGLRVPVGVQGDPPHQGGAGERVGEVAAGAAKVPLVLGSPLDEPSYLKRLIRVN</sequence>
<dbReference type="InterPro" id="IPR001967">
    <property type="entry name" value="Peptidase_S11_N"/>
</dbReference>
<feature type="compositionally biased region" description="Acidic residues" evidence="8">
    <location>
        <begin position="69"/>
        <end position="139"/>
    </location>
</feature>
<evidence type="ECO:0000256" key="6">
    <source>
        <dbReference type="ARBA" id="ARBA00023316"/>
    </source>
</evidence>
<evidence type="ECO:0000256" key="7">
    <source>
        <dbReference type="RuleBase" id="RU004016"/>
    </source>
</evidence>
<feature type="region of interest" description="Disordered" evidence="8">
    <location>
        <begin position="1"/>
        <end position="396"/>
    </location>
</feature>
<comment type="similarity">
    <text evidence="1 7">Belongs to the peptidase S11 family.</text>
</comment>
<dbReference type="Proteomes" id="UP001501020">
    <property type="component" value="Unassembled WGS sequence"/>
</dbReference>
<gene>
    <name evidence="10" type="ORF">GCM10009727_43700</name>
</gene>
<name>A0ABP5LDI5_9ACTN</name>
<feature type="compositionally biased region" description="Low complexity" evidence="8">
    <location>
        <begin position="357"/>
        <end position="370"/>
    </location>
</feature>
<accession>A0ABP5LDI5</accession>
<dbReference type="RefSeq" id="WP_344269965.1">
    <property type="nucleotide sequence ID" value="NZ_BAAAMR010000038.1"/>
</dbReference>
<protein>
    <recommendedName>
        <fullName evidence="9">Peptidase S11 D-alanyl-D-alanine carboxypeptidase A N-terminal domain-containing protein</fullName>
    </recommendedName>
</protein>
<keyword evidence="11" id="KW-1185">Reference proteome</keyword>
<evidence type="ECO:0000259" key="9">
    <source>
        <dbReference type="Pfam" id="PF00768"/>
    </source>
</evidence>
<comment type="caution">
    <text evidence="10">The sequence shown here is derived from an EMBL/GenBank/DDBJ whole genome shotgun (WGS) entry which is preliminary data.</text>
</comment>
<evidence type="ECO:0000256" key="3">
    <source>
        <dbReference type="ARBA" id="ARBA00022801"/>
    </source>
</evidence>
<feature type="compositionally biased region" description="Basic and acidic residues" evidence="8">
    <location>
        <begin position="10"/>
        <end position="23"/>
    </location>
</feature>
<feature type="compositionally biased region" description="Basic and acidic residues" evidence="8">
    <location>
        <begin position="171"/>
        <end position="199"/>
    </location>
</feature>
<keyword evidence="4" id="KW-0133">Cell shape</keyword>
<keyword evidence="3" id="KW-0378">Hydrolase</keyword>
<keyword evidence="5" id="KW-0573">Peptidoglycan synthesis</keyword>
<dbReference type="PANTHER" id="PTHR21581">
    <property type="entry name" value="D-ALANYL-D-ALANINE CARBOXYPEPTIDASE"/>
    <property type="match status" value="1"/>
</dbReference>
<feature type="compositionally biased region" description="Acidic residues" evidence="8">
    <location>
        <begin position="238"/>
        <end position="255"/>
    </location>
</feature>
<keyword evidence="2" id="KW-0732">Signal</keyword>
<feature type="compositionally biased region" description="Acidic residues" evidence="8">
    <location>
        <begin position="148"/>
        <end position="167"/>
    </location>
</feature>
<evidence type="ECO:0000256" key="1">
    <source>
        <dbReference type="ARBA" id="ARBA00007164"/>
    </source>
</evidence>
<dbReference type="PRINTS" id="PR00725">
    <property type="entry name" value="DADACBPTASE1"/>
</dbReference>
<feature type="compositionally biased region" description="Pro residues" evidence="8">
    <location>
        <begin position="299"/>
        <end position="319"/>
    </location>
</feature>
<feature type="compositionally biased region" description="Low complexity" evidence="8">
    <location>
        <begin position="204"/>
        <end position="219"/>
    </location>
</feature>
<evidence type="ECO:0000256" key="4">
    <source>
        <dbReference type="ARBA" id="ARBA00022960"/>
    </source>
</evidence>
<dbReference type="InterPro" id="IPR012338">
    <property type="entry name" value="Beta-lactam/transpept-like"/>
</dbReference>
<evidence type="ECO:0000256" key="2">
    <source>
        <dbReference type="ARBA" id="ARBA00022729"/>
    </source>
</evidence>
<dbReference type="Pfam" id="PF00768">
    <property type="entry name" value="Peptidase_S11"/>
    <property type="match status" value="1"/>
</dbReference>
<dbReference type="EMBL" id="BAAAMR010000038">
    <property type="protein sequence ID" value="GAA2144164.1"/>
    <property type="molecule type" value="Genomic_DNA"/>
</dbReference>
<proteinExistence type="inferred from homology"/>
<feature type="compositionally biased region" description="Low complexity" evidence="8">
    <location>
        <begin position="328"/>
        <end position="340"/>
    </location>
</feature>